<feature type="compositionally biased region" description="Low complexity" evidence="13">
    <location>
        <begin position="295"/>
        <end position="305"/>
    </location>
</feature>
<dbReference type="Proteomes" id="UP001142055">
    <property type="component" value="Chromosome 2"/>
</dbReference>
<proteinExistence type="inferred from homology"/>
<evidence type="ECO:0000256" key="2">
    <source>
        <dbReference type="ARBA" id="ARBA00022491"/>
    </source>
</evidence>
<comment type="caution">
    <text evidence="15">The sequence shown here is derived from an EMBL/GenBank/DDBJ whole genome shotgun (WGS) entry which is preliminary data.</text>
</comment>
<feature type="compositionally biased region" description="Basic and acidic residues" evidence="13">
    <location>
        <begin position="485"/>
        <end position="497"/>
    </location>
</feature>
<dbReference type="SUPFAM" id="SSF57667">
    <property type="entry name" value="beta-beta-alpha zinc fingers"/>
    <property type="match status" value="1"/>
</dbReference>
<accession>A0A9Q0M831</accession>
<comment type="similarity">
    <text evidence="11">Belongs to the AEBP2/jing C2H2-type zinc-finger family.</text>
</comment>
<evidence type="ECO:0000256" key="3">
    <source>
        <dbReference type="ARBA" id="ARBA00022723"/>
    </source>
</evidence>
<evidence type="ECO:0000256" key="4">
    <source>
        <dbReference type="ARBA" id="ARBA00022737"/>
    </source>
</evidence>
<keyword evidence="4" id="KW-0677">Repeat</keyword>
<dbReference type="InterPro" id="IPR036236">
    <property type="entry name" value="Znf_C2H2_sf"/>
</dbReference>
<evidence type="ECO:0000256" key="1">
    <source>
        <dbReference type="ARBA" id="ARBA00004123"/>
    </source>
</evidence>
<keyword evidence="5 12" id="KW-0863">Zinc-finger</keyword>
<evidence type="ECO:0000256" key="7">
    <source>
        <dbReference type="ARBA" id="ARBA00022853"/>
    </source>
</evidence>
<evidence type="ECO:0000259" key="14">
    <source>
        <dbReference type="PROSITE" id="PS50157"/>
    </source>
</evidence>
<comment type="subcellular location">
    <subcellularLocation>
        <location evidence="1">Nucleus</location>
    </subcellularLocation>
</comment>
<evidence type="ECO:0000256" key="13">
    <source>
        <dbReference type="SAM" id="MobiDB-lite"/>
    </source>
</evidence>
<dbReference type="GO" id="GO:0006357">
    <property type="term" value="P:regulation of transcription by RNA polymerase II"/>
    <property type="evidence" value="ECO:0007669"/>
    <property type="project" value="TreeGrafter"/>
</dbReference>
<dbReference type="PANTHER" id="PTHR46541:SF1">
    <property type="entry name" value="ZINC FINGER PROTEIN AEBP2"/>
    <property type="match status" value="1"/>
</dbReference>
<dbReference type="InterPro" id="IPR059034">
    <property type="entry name" value="SH3_AEBP2_C"/>
</dbReference>
<evidence type="ECO:0000256" key="10">
    <source>
        <dbReference type="ARBA" id="ARBA00023242"/>
    </source>
</evidence>
<evidence type="ECO:0000256" key="6">
    <source>
        <dbReference type="ARBA" id="ARBA00022833"/>
    </source>
</evidence>
<dbReference type="GO" id="GO:0006325">
    <property type="term" value="P:chromatin organization"/>
    <property type="evidence" value="ECO:0007669"/>
    <property type="project" value="UniProtKB-KW"/>
</dbReference>
<evidence type="ECO:0000256" key="5">
    <source>
        <dbReference type="ARBA" id="ARBA00022771"/>
    </source>
</evidence>
<evidence type="ECO:0000256" key="8">
    <source>
        <dbReference type="ARBA" id="ARBA00023015"/>
    </source>
</evidence>
<feature type="compositionally biased region" description="Low complexity" evidence="13">
    <location>
        <begin position="258"/>
        <end position="274"/>
    </location>
</feature>
<dbReference type="Gene3D" id="3.30.160.60">
    <property type="entry name" value="Classic Zinc Finger"/>
    <property type="match status" value="2"/>
</dbReference>
<keyword evidence="3" id="KW-0479">Metal-binding</keyword>
<feature type="region of interest" description="Disordered" evidence="13">
    <location>
        <begin position="255"/>
        <end position="308"/>
    </location>
</feature>
<evidence type="ECO:0000313" key="16">
    <source>
        <dbReference type="Proteomes" id="UP001142055"/>
    </source>
</evidence>
<organism evidence="15 16">
    <name type="scientific">Blomia tropicalis</name>
    <name type="common">Mite</name>
    <dbReference type="NCBI Taxonomy" id="40697"/>
    <lineage>
        <taxon>Eukaryota</taxon>
        <taxon>Metazoa</taxon>
        <taxon>Ecdysozoa</taxon>
        <taxon>Arthropoda</taxon>
        <taxon>Chelicerata</taxon>
        <taxon>Arachnida</taxon>
        <taxon>Acari</taxon>
        <taxon>Acariformes</taxon>
        <taxon>Sarcoptiformes</taxon>
        <taxon>Astigmata</taxon>
        <taxon>Glycyphagoidea</taxon>
        <taxon>Echimyopodidae</taxon>
        <taxon>Blomia</taxon>
    </lineage>
</organism>
<keyword evidence="8" id="KW-0805">Transcription regulation</keyword>
<evidence type="ECO:0000256" key="11">
    <source>
        <dbReference type="ARBA" id="ARBA00037930"/>
    </source>
</evidence>
<feature type="compositionally biased region" description="Basic and acidic residues" evidence="13">
    <location>
        <begin position="280"/>
        <end position="294"/>
    </location>
</feature>
<dbReference type="SMART" id="SM00355">
    <property type="entry name" value="ZnF_C2H2"/>
    <property type="match status" value="3"/>
</dbReference>
<evidence type="ECO:0000256" key="9">
    <source>
        <dbReference type="ARBA" id="ARBA00023163"/>
    </source>
</evidence>
<feature type="domain" description="C2H2-type" evidence="14">
    <location>
        <begin position="537"/>
        <end position="566"/>
    </location>
</feature>
<dbReference type="InterPro" id="IPR052130">
    <property type="entry name" value="AEBP2/jing_C2H2-ZnF"/>
</dbReference>
<sequence length="904" mass="101335">METIVQSRPMLHQKTIPFNDDDSVIFLGEKKPPFLSIDNVGVLPSSKVNKIELIVIDDDDVVEEFDQNQASINNCSITTVNNNNNNEKQLVFGSATTNSTSLCSTFSFVSNSTSKTNNCLENNNSEHIEKSHPIQRGILSQRVQILKDLDYEVWLKDEQRSCDAAMHIFWGCTILVKCVNRVLILPQTLHLDHTYSETVFTCLSSASPCSLPLTNAIKGDHDDNMMPFAMSTAKGTTSDLHPTLDDDHWTNAARSFRTKSSPSSSSSSVLSSDSELTNLTEHDHPHHIINHDTSPDSPDSGLSGSVNSADDLKHMEYEDDLPVPIVTSELQQHTNKVACESVLISTNKTSLIGKEPVKLISKRAHCKWRHCDWPGHYEELAEHIRELHVNLQPFLDSSGRVIQWIKKGNKNNGKTTEAVDDDMCNSELDYNDEDDDAAAAAATGDASDDESQSQGPTCRTTRRSSRGQGLFDYSQNNSTGTFKLRQSDRNTTNHEKQQSQQKYVCLWRGCKVYGKLSSSRQWLERHVLELHSGPKPFKCIVASCGQRFKSQIALQRHVNTHFRSNVSNNSINVSQMEGPKNGTNSGHYHGVGHSRSCDDCCCDCTCHACPNCDTSSSSTNQSESLLKPLPRLDKNRLDSTDSAISLTSSSSDCLPSTSTSLSSKDYDDHNHCHHTAGCCRYPSTGGEIITKNRLLKMSKKATPTYNFKSIASRNFDYYDKFANSVTLNRVRARMRSSIKIDERQQSYRQIKLGPGGKVIPVTIPNKKILKNVEEEDSDSEFDVNQSKPMKKLTNSSERYFLFDQKLFGSAPMKPSLKFSSELVSTFASANGDEPMYRLRWHPTGFLPDIWVKKSQLEDNRTRKVSIDSLPNTWQRSILSNRKKRSLTSSLKTCRTRQSTKKLKQ</sequence>
<feature type="region of interest" description="Disordered" evidence="13">
    <location>
        <begin position="613"/>
        <end position="636"/>
    </location>
</feature>
<dbReference type="PANTHER" id="PTHR46541">
    <property type="entry name" value="ZINC FINGER PROTEIN AEBP2"/>
    <property type="match status" value="1"/>
</dbReference>
<keyword evidence="16" id="KW-1185">Reference proteome</keyword>
<dbReference type="AlphaFoldDB" id="A0A9Q0M831"/>
<dbReference type="GO" id="GO:0035098">
    <property type="term" value="C:ESC/E(Z) complex"/>
    <property type="evidence" value="ECO:0007669"/>
    <property type="project" value="TreeGrafter"/>
</dbReference>
<feature type="compositionally biased region" description="Acidic residues" evidence="13">
    <location>
        <begin position="418"/>
        <end position="437"/>
    </location>
</feature>
<feature type="region of interest" description="Disordered" evidence="13">
    <location>
        <begin position="410"/>
        <end position="498"/>
    </location>
</feature>
<protein>
    <recommendedName>
        <fullName evidence="14">C2H2-type domain-containing protein</fullName>
    </recommendedName>
</protein>
<keyword evidence="7" id="KW-0156">Chromatin regulator</keyword>
<gene>
    <name evidence="15" type="ORF">RDWZM_006657</name>
</gene>
<name>A0A9Q0M831_BLOTA</name>
<keyword evidence="2" id="KW-0678">Repressor</keyword>
<dbReference type="Pfam" id="PF26014">
    <property type="entry name" value="SH3_AEBP2_C"/>
    <property type="match status" value="1"/>
</dbReference>
<keyword evidence="10" id="KW-0539">Nucleus</keyword>
<reference evidence="15" key="1">
    <citation type="submission" date="2022-12" db="EMBL/GenBank/DDBJ databases">
        <title>Genome assemblies of Blomia tropicalis.</title>
        <authorList>
            <person name="Cui Y."/>
        </authorList>
    </citation>
    <scope>NUCLEOTIDE SEQUENCE</scope>
    <source>
        <tissue evidence="15">Adult mites</tissue>
    </source>
</reference>
<dbReference type="EMBL" id="JAPWDV010000002">
    <property type="protein sequence ID" value="KAJ6220845.1"/>
    <property type="molecule type" value="Genomic_DNA"/>
</dbReference>
<evidence type="ECO:0000313" key="15">
    <source>
        <dbReference type="EMBL" id="KAJ6220845.1"/>
    </source>
</evidence>
<dbReference type="GO" id="GO:0008270">
    <property type="term" value="F:zinc ion binding"/>
    <property type="evidence" value="ECO:0007669"/>
    <property type="project" value="UniProtKB-KW"/>
</dbReference>
<dbReference type="PROSITE" id="PS50157">
    <property type="entry name" value="ZINC_FINGER_C2H2_2"/>
    <property type="match status" value="1"/>
</dbReference>
<keyword evidence="9" id="KW-0804">Transcription</keyword>
<keyword evidence="6" id="KW-0862">Zinc</keyword>
<dbReference type="InterPro" id="IPR013087">
    <property type="entry name" value="Znf_C2H2_type"/>
</dbReference>
<evidence type="ECO:0000256" key="12">
    <source>
        <dbReference type="PROSITE-ProRule" id="PRU00042"/>
    </source>
</evidence>
<dbReference type="PROSITE" id="PS00028">
    <property type="entry name" value="ZINC_FINGER_C2H2_1"/>
    <property type="match status" value="1"/>
</dbReference>
<feature type="compositionally biased region" description="Low complexity" evidence="13">
    <location>
        <begin position="613"/>
        <end position="624"/>
    </location>
</feature>